<name>J3PIH4_GAET3</name>
<evidence type="ECO:0000313" key="2">
    <source>
        <dbReference type="EMBL" id="EJT69193.1"/>
    </source>
</evidence>
<reference evidence="4" key="1">
    <citation type="submission" date="2010-07" db="EMBL/GenBank/DDBJ databases">
        <title>The genome sequence of Gaeumannomyces graminis var. tritici strain R3-111a-1.</title>
        <authorList>
            <consortium name="The Broad Institute Genome Sequencing Platform"/>
            <person name="Ma L.-J."/>
            <person name="Dead R."/>
            <person name="Young S."/>
            <person name="Zeng Q."/>
            <person name="Koehrsen M."/>
            <person name="Alvarado L."/>
            <person name="Berlin A."/>
            <person name="Chapman S.B."/>
            <person name="Chen Z."/>
            <person name="Freedman E."/>
            <person name="Gellesch M."/>
            <person name="Goldberg J."/>
            <person name="Griggs A."/>
            <person name="Gujja S."/>
            <person name="Heilman E.R."/>
            <person name="Heiman D."/>
            <person name="Hepburn T."/>
            <person name="Howarth C."/>
            <person name="Jen D."/>
            <person name="Larson L."/>
            <person name="Mehta T."/>
            <person name="Neiman D."/>
            <person name="Pearson M."/>
            <person name="Roberts A."/>
            <person name="Saif S."/>
            <person name="Shea T."/>
            <person name="Shenoy N."/>
            <person name="Sisk P."/>
            <person name="Stolte C."/>
            <person name="Sykes S."/>
            <person name="Walk T."/>
            <person name="White J."/>
            <person name="Yandava C."/>
            <person name="Haas B."/>
            <person name="Nusbaum C."/>
            <person name="Birren B."/>
        </authorList>
    </citation>
    <scope>NUCLEOTIDE SEQUENCE [LARGE SCALE GENOMIC DNA]</scope>
    <source>
        <strain evidence="4">R3-111a-1</strain>
    </source>
</reference>
<evidence type="ECO:0000313" key="3">
    <source>
        <dbReference type="EnsemblFungi" id="EJT69193"/>
    </source>
</evidence>
<accession>J3PIH4</accession>
<feature type="region of interest" description="Disordered" evidence="1">
    <location>
        <begin position="166"/>
        <end position="195"/>
    </location>
</feature>
<dbReference type="EMBL" id="GL385405">
    <property type="protein sequence ID" value="EJT69193.1"/>
    <property type="molecule type" value="Genomic_DNA"/>
</dbReference>
<sequence length="195" mass="21607">MAGSVRRFSISSSPPGSHPASQPPGLPQVLSQLAGSCSDRVDRFLDWEPWGLGLVASPCGRARQSEGQMDDSPDPPRSRNGLGFRRLGGRERQPFEGAGNGFERGGKGWVPKAVEWEVVKTAFQQVGKRGLPGLFVKCDVVRKEWRQRPFNKRTALKAAEREFGKLPFRRVGRQRPPDLEGKGSQRFSKKQAVQV</sequence>
<evidence type="ECO:0000256" key="1">
    <source>
        <dbReference type="SAM" id="MobiDB-lite"/>
    </source>
</evidence>
<reference evidence="3" key="5">
    <citation type="submission" date="2018-04" db="UniProtKB">
        <authorList>
            <consortium name="EnsemblFungi"/>
        </authorList>
    </citation>
    <scope>IDENTIFICATION</scope>
    <source>
        <strain evidence="3">R3-111a-1</strain>
    </source>
</reference>
<reference evidence="3" key="4">
    <citation type="journal article" date="2015" name="G3 (Bethesda)">
        <title>Genome sequences of three phytopathogenic species of the Magnaporthaceae family of fungi.</title>
        <authorList>
            <person name="Okagaki L.H."/>
            <person name="Nunes C.C."/>
            <person name="Sailsbery J."/>
            <person name="Clay B."/>
            <person name="Brown D."/>
            <person name="John T."/>
            <person name="Oh Y."/>
            <person name="Young N."/>
            <person name="Fitzgerald M."/>
            <person name="Haas B.J."/>
            <person name="Zeng Q."/>
            <person name="Young S."/>
            <person name="Adiconis X."/>
            <person name="Fan L."/>
            <person name="Levin J.Z."/>
            <person name="Mitchell T.K."/>
            <person name="Okubara P.A."/>
            <person name="Farman M.L."/>
            <person name="Kohn L.M."/>
            <person name="Birren B."/>
            <person name="Ma L.-J."/>
            <person name="Dean R.A."/>
        </authorList>
    </citation>
    <scope>NUCLEOTIDE SEQUENCE</scope>
    <source>
        <strain evidence="3">R3-111a-1</strain>
    </source>
</reference>
<keyword evidence="4" id="KW-1185">Reference proteome</keyword>
<feature type="region of interest" description="Disordered" evidence="1">
    <location>
        <begin position="1"/>
        <end position="30"/>
    </location>
</feature>
<protein>
    <submittedName>
        <fullName evidence="2 3">Uncharacterized protein</fullName>
    </submittedName>
</protein>
<organism evidence="2">
    <name type="scientific">Gaeumannomyces tritici (strain R3-111a-1)</name>
    <name type="common">Wheat and barley take-all root rot fungus</name>
    <name type="synonym">Gaeumannomyces graminis var. tritici</name>
    <dbReference type="NCBI Taxonomy" id="644352"/>
    <lineage>
        <taxon>Eukaryota</taxon>
        <taxon>Fungi</taxon>
        <taxon>Dikarya</taxon>
        <taxon>Ascomycota</taxon>
        <taxon>Pezizomycotina</taxon>
        <taxon>Sordariomycetes</taxon>
        <taxon>Sordariomycetidae</taxon>
        <taxon>Magnaporthales</taxon>
        <taxon>Magnaporthaceae</taxon>
        <taxon>Gaeumannomyces</taxon>
    </lineage>
</organism>
<dbReference type="RefSeq" id="XP_009229472.1">
    <property type="nucleotide sequence ID" value="XM_009231208.1"/>
</dbReference>
<dbReference type="HOGENOM" id="CLU_1396396_0_0_1"/>
<proteinExistence type="predicted"/>
<gene>
    <name evidence="3" type="primary">20353760</name>
    <name evidence="2" type="ORF">GGTG_13302</name>
</gene>
<reference evidence="2" key="2">
    <citation type="submission" date="2010-07" db="EMBL/GenBank/DDBJ databases">
        <authorList>
            <consortium name="The Broad Institute Genome Sequencing Platform"/>
            <consortium name="Broad Institute Genome Sequencing Center for Infectious Disease"/>
            <person name="Ma L.-J."/>
            <person name="Dead R."/>
            <person name="Young S."/>
            <person name="Zeng Q."/>
            <person name="Koehrsen M."/>
            <person name="Alvarado L."/>
            <person name="Berlin A."/>
            <person name="Chapman S.B."/>
            <person name="Chen Z."/>
            <person name="Freedman E."/>
            <person name="Gellesch M."/>
            <person name="Goldberg J."/>
            <person name="Griggs A."/>
            <person name="Gujja S."/>
            <person name="Heilman E.R."/>
            <person name="Heiman D."/>
            <person name="Hepburn T."/>
            <person name="Howarth C."/>
            <person name="Jen D."/>
            <person name="Larson L."/>
            <person name="Mehta T."/>
            <person name="Neiman D."/>
            <person name="Pearson M."/>
            <person name="Roberts A."/>
            <person name="Saif S."/>
            <person name="Shea T."/>
            <person name="Shenoy N."/>
            <person name="Sisk P."/>
            <person name="Stolte C."/>
            <person name="Sykes S."/>
            <person name="Walk T."/>
            <person name="White J."/>
            <person name="Yandava C."/>
            <person name="Haas B."/>
            <person name="Nusbaum C."/>
            <person name="Birren B."/>
        </authorList>
    </citation>
    <scope>NUCLEOTIDE SEQUENCE</scope>
    <source>
        <strain evidence="2">R3-111a-1</strain>
    </source>
</reference>
<dbReference type="Proteomes" id="UP000006039">
    <property type="component" value="Unassembled WGS sequence"/>
</dbReference>
<feature type="region of interest" description="Disordered" evidence="1">
    <location>
        <begin position="61"/>
        <end position="106"/>
    </location>
</feature>
<dbReference type="GeneID" id="20353760"/>
<evidence type="ECO:0000313" key="4">
    <source>
        <dbReference type="Proteomes" id="UP000006039"/>
    </source>
</evidence>
<dbReference type="AlphaFoldDB" id="J3PIH4"/>
<dbReference type="VEuPathDB" id="FungiDB:GGTG_13302"/>
<reference evidence="2" key="3">
    <citation type="submission" date="2010-09" db="EMBL/GenBank/DDBJ databases">
        <title>Annotation of Gaeumannomyces graminis var. tritici R3-111a-1.</title>
        <authorList>
            <consortium name="The Broad Institute Genome Sequencing Platform"/>
            <person name="Ma L.-J."/>
            <person name="Dead R."/>
            <person name="Young S.K."/>
            <person name="Zeng Q."/>
            <person name="Gargeya S."/>
            <person name="Fitzgerald M."/>
            <person name="Haas B."/>
            <person name="Abouelleil A."/>
            <person name="Alvarado L."/>
            <person name="Arachchi H.M."/>
            <person name="Berlin A."/>
            <person name="Brown A."/>
            <person name="Chapman S.B."/>
            <person name="Chen Z."/>
            <person name="Dunbar C."/>
            <person name="Freedman E."/>
            <person name="Gearin G."/>
            <person name="Gellesch M."/>
            <person name="Goldberg J."/>
            <person name="Griggs A."/>
            <person name="Gujja S."/>
            <person name="Heiman D."/>
            <person name="Howarth C."/>
            <person name="Larson L."/>
            <person name="Lui A."/>
            <person name="MacDonald P.J.P."/>
            <person name="Mehta T."/>
            <person name="Montmayeur A."/>
            <person name="Murphy C."/>
            <person name="Neiman D."/>
            <person name="Pearson M."/>
            <person name="Priest M."/>
            <person name="Roberts A."/>
            <person name="Saif S."/>
            <person name="Shea T."/>
            <person name="Shenoy N."/>
            <person name="Sisk P."/>
            <person name="Stolte C."/>
            <person name="Sykes S."/>
            <person name="Yandava C."/>
            <person name="Wortman J."/>
            <person name="Nusbaum C."/>
            <person name="Birren B."/>
        </authorList>
    </citation>
    <scope>NUCLEOTIDE SEQUENCE</scope>
    <source>
        <strain evidence="2">R3-111a-1</strain>
    </source>
</reference>
<dbReference type="EnsemblFungi" id="EJT69193">
    <property type="protein sequence ID" value="EJT69193"/>
    <property type="gene ID" value="GGTG_13302"/>
</dbReference>